<dbReference type="RefSeq" id="WP_012726020.1">
    <property type="nucleotide sequence ID" value="NC_012669.1"/>
</dbReference>
<dbReference type="Proteomes" id="UP000007962">
    <property type="component" value="Chromosome"/>
</dbReference>
<dbReference type="Pfam" id="PF00132">
    <property type="entry name" value="Hexapep"/>
    <property type="match status" value="1"/>
</dbReference>
<dbReference type="InterPro" id="IPR011004">
    <property type="entry name" value="Trimer_LpxA-like_sf"/>
</dbReference>
<dbReference type="HOGENOM" id="CLU_064827_4_0_11"/>
<dbReference type="KEGG" id="bcv:Bcav_0979"/>
<protein>
    <recommendedName>
        <fullName evidence="3">Gamma carbonic anhydrase family protein</fullName>
    </recommendedName>
</protein>
<dbReference type="InterPro" id="IPR050484">
    <property type="entry name" value="Transf_Hexapept/Carb_Anhydrase"/>
</dbReference>
<dbReference type="OrthoDB" id="9803036at2"/>
<dbReference type="SUPFAM" id="SSF51161">
    <property type="entry name" value="Trimeric LpxA-like enzymes"/>
    <property type="match status" value="1"/>
</dbReference>
<dbReference type="AlphaFoldDB" id="C5C054"/>
<name>C5C054_BEUC1</name>
<dbReference type="CDD" id="cd04645">
    <property type="entry name" value="LbH_gamma_CA_like"/>
    <property type="match status" value="1"/>
</dbReference>
<sequence length="183" mass="18406">MTLVLPIGPRAPRVAATAWLAPSATVAGDVTLGDDVGVFYGAVLRGDSDAITIGARTNLQDGVVVHVDAGHPTLVGTDVTVGHRAVLHGCTVEDGCLIGMSATVMNDAVIGAGSLVAAGALVVAGTEVPPGSLVAGVPAKVRREVTDDERRYLTANAAHYVELAREHRAALAALDADAGRGGS</sequence>
<proteinExistence type="predicted"/>
<reference evidence="1 2" key="1">
    <citation type="journal article" date="2009" name="Stand. Genomic Sci.">
        <title>Complete genome sequence of Beutenbergia cavernae type strain (HKI 0122).</title>
        <authorList>
            <person name="Land M."/>
            <person name="Pukall R."/>
            <person name="Abt B."/>
            <person name="Goker M."/>
            <person name="Rohde M."/>
            <person name="Glavina Del Rio T."/>
            <person name="Tice H."/>
            <person name="Copeland A."/>
            <person name="Cheng J.F."/>
            <person name="Lucas S."/>
            <person name="Chen F."/>
            <person name="Nolan M."/>
            <person name="Bruce D."/>
            <person name="Goodwin L."/>
            <person name="Pitluck S."/>
            <person name="Ivanova N."/>
            <person name="Mavromatis K."/>
            <person name="Ovchinnikova G."/>
            <person name="Pati A."/>
            <person name="Chen A."/>
            <person name="Palaniappan K."/>
            <person name="Hauser L."/>
            <person name="Chang Y.J."/>
            <person name="Jefferies C.C."/>
            <person name="Saunders E."/>
            <person name="Brettin T."/>
            <person name="Detter J.C."/>
            <person name="Han C."/>
            <person name="Chain P."/>
            <person name="Bristow J."/>
            <person name="Eisen J.A."/>
            <person name="Markowitz V."/>
            <person name="Hugenholtz P."/>
            <person name="Kyrpides N.C."/>
            <person name="Klenk H.P."/>
            <person name="Lapidus A."/>
        </authorList>
    </citation>
    <scope>NUCLEOTIDE SEQUENCE [LARGE SCALE GENOMIC DNA]</scope>
    <source>
        <strain evidence="2">ATCC BAA-8 / DSM 12333 / NBRC 16432</strain>
    </source>
</reference>
<organism evidence="1 2">
    <name type="scientific">Beutenbergia cavernae (strain ATCC BAA-8 / DSM 12333 / CCUG 43141 / JCM 11478 / NBRC 16432 / NCIMB 13614 / HKI 0122)</name>
    <dbReference type="NCBI Taxonomy" id="471853"/>
    <lineage>
        <taxon>Bacteria</taxon>
        <taxon>Bacillati</taxon>
        <taxon>Actinomycetota</taxon>
        <taxon>Actinomycetes</taxon>
        <taxon>Micrococcales</taxon>
        <taxon>Beutenbergiaceae</taxon>
        <taxon>Beutenbergia</taxon>
    </lineage>
</organism>
<accession>C5C054</accession>
<dbReference type="InterPro" id="IPR047324">
    <property type="entry name" value="LbH_gamma_CA-like"/>
</dbReference>
<dbReference type="STRING" id="471853.Bcav_0979"/>
<dbReference type="PANTHER" id="PTHR13061">
    <property type="entry name" value="DYNACTIN SUBUNIT P25"/>
    <property type="match status" value="1"/>
</dbReference>
<dbReference type="eggNOG" id="COG0663">
    <property type="taxonomic scope" value="Bacteria"/>
</dbReference>
<evidence type="ECO:0008006" key="3">
    <source>
        <dbReference type="Google" id="ProtNLM"/>
    </source>
</evidence>
<gene>
    <name evidence="1" type="ordered locus">Bcav_0979</name>
</gene>
<evidence type="ECO:0000313" key="1">
    <source>
        <dbReference type="EMBL" id="ACQ79240.1"/>
    </source>
</evidence>
<dbReference type="EMBL" id="CP001618">
    <property type="protein sequence ID" value="ACQ79240.1"/>
    <property type="molecule type" value="Genomic_DNA"/>
</dbReference>
<keyword evidence="2" id="KW-1185">Reference proteome</keyword>
<evidence type="ECO:0000313" key="2">
    <source>
        <dbReference type="Proteomes" id="UP000007962"/>
    </source>
</evidence>
<dbReference type="PANTHER" id="PTHR13061:SF29">
    <property type="entry name" value="GAMMA CARBONIC ANHYDRASE-LIKE 1, MITOCHONDRIAL-RELATED"/>
    <property type="match status" value="1"/>
</dbReference>
<dbReference type="InterPro" id="IPR001451">
    <property type="entry name" value="Hexapep"/>
</dbReference>
<dbReference type="Gene3D" id="2.160.10.10">
    <property type="entry name" value="Hexapeptide repeat proteins"/>
    <property type="match status" value="1"/>
</dbReference>